<dbReference type="PANTHER" id="PTHR43895:SF65">
    <property type="entry name" value="CBL-INTERACTING PROTEIN KINASE 21"/>
    <property type="match status" value="1"/>
</dbReference>
<dbReference type="CDD" id="cd12195">
    <property type="entry name" value="CIPK_C"/>
    <property type="match status" value="1"/>
</dbReference>
<dbReference type="EMBL" id="JAMZMK010000040">
    <property type="protein sequence ID" value="KAI7757939.1"/>
    <property type="molecule type" value="Genomic_DNA"/>
</dbReference>
<dbReference type="InterPro" id="IPR004041">
    <property type="entry name" value="NAF_dom"/>
</dbReference>
<dbReference type="FunFam" id="1.10.510.10:FF:000303">
    <property type="entry name" value="Non-specific serine/threonine protein kinase"/>
    <property type="match status" value="1"/>
</dbReference>
<evidence type="ECO:0000259" key="13">
    <source>
        <dbReference type="PROSITE" id="PS50011"/>
    </source>
</evidence>
<name>A0AAD5DEB3_AMBAR</name>
<evidence type="ECO:0000256" key="12">
    <source>
        <dbReference type="SAM" id="MobiDB-lite"/>
    </source>
</evidence>
<feature type="domain" description="NAF" evidence="14">
    <location>
        <begin position="296"/>
        <end position="320"/>
    </location>
</feature>
<comment type="cofactor">
    <cofactor evidence="1">
        <name>Mn(2+)</name>
        <dbReference type="ChEBI" id="CHEBI:29035"/>
    </cofactor>
</comment>
<keyword evidence="4" id="KW-0723">Serine/threonine-protein kinase</keyword>
<dbReference type="Gene3D" id="1.10.510.10">
    <property type="entry name" value="Transferase(Phosphotransferase) domain 1"/>
    <property type="match status" value="1"/>
</dbReference>
<gene>
    <name evidence="15" type="ORF">M8C21_007675</name>
</gene>
<comment type="similarity">
    <text evidence="2">Belongs to the protein kinase superfamily. CAMK Ser/Thr protein kinase family. SNF1 subfamily.</text>
</comment>
<dbReference type="Pfam" id="PF03822">
    <property type="entry name" value="NAF"/>
    <property type="match status" value="1"/>
</dbReference>
<dbReference type="SMART" id="SM00220">
    <property type="entry name" value="S_TKc"/>
    <property type="match status" value="1"/>
</dbReference>
<dbReference type="PROSITE" id="PS50011">
    <property type="entry name" value="PROTEIN_KINASE_DOM"/>
    <property type="match status" value="1"/>
</dbReference>
<evidence type="ECO:0000256" key="1">
    <source>
        <dbReference type="ARBA" id="ARBA00001936"/>
    </source>
</evidence>
<comment type="catalytic activity">
    <reaction evidence="10">
        <text>L-seryl-[protein] + ATP = O-phospho-L-seryl-[protein] + ADP + H(+)</text>
        <dbReference type="Rhea" id="RHEA:17989"/>
        <dbReference type="Rhea" id="RHEA-COMP:9863"/>
        <dbReference type="Rhea" id="RHEA-COMP:11604"/>
        <dbReference type="ChEBI" id="CHEBI:15378"/>
        <dbReference type="ChEBI" id="CHEBI:29999"/>
        <dbReference type="ChEBI" id="CHEBI:30616"/>
        <dbReference type="ChEBI" id="CHEBI:83421"/>
        <dbReference type="ChEBI" id="CHEBI:456216"/>
        <dbReference type="EC" id="2.7.11.1"/>
    </reaction>
</comment>
<keyword evidence="6" id="KW-0547">Nucleotide-binding</keyword>
<dbReference type="Gene3D" id="3.30.310.80">
    <property type="entry name" value="Kinase associated domain 1, KA1"/>
    <property type="match status" value="1"/>
</dbReference>
<evidence type="ECO:0000256" key="10">
    <source>
        <dbReference type="ARBA" id="ARBA00048679"/>
    </source>
</evidence>
<dbReference type="InterPro" id="IPR011009">
    <property type="entry name" value="Kinase-like_dom_sf"/>
</dbReference>
<comment type="function">
    <text evidence="11">CIPK serine-threonine protein kinases interact with CBL proteins. Binding of a CBL protein to the regulatory NAF domain of CIPK protein lead to the activation of the kinase in a calcium-dependent manner.</text>
</comment>
<sequence>MVDGGDAVNVHQRSSHFLDSSSPFSAPFPPSTAAEPTTSPAAGHMSSPADSQDDVSLSELKERMADFAKNVLASKTKIYMILEYVNGGELFDTIASKGKLSESDGRKLFQQLIDGVSYCHDKGVYHRDLKLENVLVDAKGGIKISDFGLSALPQHLRDDELLHTTCGSPNYVAPEILSNRGYDGATSDTWSCGVILYVILTGYLPFDDRNLAVLYQKVYFKGDVQMPKWLPSGAKNLIKRILDPNPKTRIIMADIKADEWRAIPVRDREQDSNRIMFLQILMMKMRKPTDSEKVPESPGHINAFELISMSSSLALSGFFEKEDVSERKVRFTSTYSSRKLLEKIDDTASQMGLRVQKKNGKLKVVQHHKERRKSCNLSVTAEQAAYTNSLPNALLAANSAPALETGVFSSSQPTQQTPPGNTIATGPALPQHLTVHPYSQHTLPLDPFANMIGYPFLPQSYTYKPSRFQQAFAGNSTYHQQLAAVLPQYKNSVSVSSLPQSAAVLPTLQHMLKPLELD</sequence>
<accession>A0AAD5DEB3</accession>
<evidence type="ECO:0000256" key="6">
    <source>
        <dbReference type="ARBA" id="ARBA00022741"/>
    </source>
</evidence>
<dbReference type="SUPFAM" id="SSF56112">
    <property type="entry name" value="Protein kinase-like (PK-like)"/>
    <property type="match status" value="1"/>
</dbReference>
<dbReference type="EC" id="2.7.11.1" evidence="3"/>
<feature type="compositionally biased region" description="Low complexity" evidence="12">
    <location>
        <begin position="15"/>
        <end position="42"/>
    </location>
</feature>
<keyword evidence="8" id="KW-0067">ATP-binding</keyword>
<evidence type="ECO:0000256" key="2">
    <source>
        <dbReference type="ARBA" id="ARBA00006234"/>
    </source>
</evidence>
<dbReference type="InterPro" id="IPR008271">
    <property type="entry name" value="Ser/Thr_kinase_AS"/>
</dbReference>
<dbReference type="PROSITE" id="PS00108">
    <property type="entry name" value="PROTEIN_KINASE_ST"/>
    <property type="match status" value="1"/>
</dbReference>
<evidence type="ECO:0000256" key="9">
    <source>
        <dbReference type="ARBA" id="ARBA00047899"/>
    </source>
</evidence>
<dbReference type="GO" id="GO:0005524">
    <property type="term" value="F:ATP binding"/>
    <property type="evidence" value="ECO:0007669"/>
    <property type="project" value="UniProtKB-KW"/>
</dbReference>
<evidence type="ECO:0000256" key="8">
    <source>
        <dbReference type="ARBA" id="ARBA00022840"/>
    </source>
</evidence>
<feature type="region of interest" description="Disordered" evidence="12">
    <location>
        <begin position="14"/>
        <end position="55"/>
    </location>
</feature>
<dbReference type="InterPro" id="IPR000719">
    <property type="entry name" value="Prot_kinase_dom"/>
</dbReference>
<dbReference type="Proteomes" id="UP001206925">
    <property type="component" value="Unassembled WGS sequence"/>
</dbReference>
<feature type="domain" description="Protein kinase" evidence="13">
    <location>
        <begin position="1"/>
        <end position="261"/>
    </location>
</feature>
<evidence type="ECO:0000256" key="3">
    <source>
        <dbReference type="ARBA" id="ARBA00012513"/>
    </source>
</evidence>
<dbReference type="AlphaFoldDB" id="A0AAD5DEB3"/>
<dbReference type="Gene3D" id="3.30.200.20">
    <property type="entry name" value="Phosphorylase Kinase, domain 1"/>
    <property type="match status" value="1"/>
</dbReference>
<evidence type="ECO:0000259" key="14">
    <source>
        <dbReference type="PROSITE" id="PS50816"/>
    </source>
</evidence>
<dbReference type="PROSITE" id="PS50816">
    <property type="entry name" value="NAF"/>
    <property type="match status" value="1"/>
</dbReference>
<reference evidence="15" key="1">
    <citation type="submission" date="2022-06" db="EMBL/GenBank/DDBJ databases">
        <title>Uncovering the hologenomic basis of an extraordinary plant invasion.</title>
        <authorList>
            <person name="Bieker V.C."/>
            <person name="Martin M.D."/>
            <person name="Gilbert T."/>
            <person name="Hodgins K."/>
            <person name="Battlay P."/>
            <person name="Petersen B."/>
            <person name="Wilson J."/>
        </authorList>
    </citation>
    <scope>NUCLEOTIDE SEQUENCE</scope>
    <source>
        <strain evidence="15">AA19_3_7</strain>
        <tissue evidence="15">Leaf</tissue>
    </source>
</reference>
<dbReference type="GO" id="GO:0004674">
    <property type="term" value="F:protein serine/threonine kinase activity"/>
    <property type="evidence" value="ECO:0007669"/>
    <property type="project" value="UniProtKB-KW"/>
</dbReference>
<dbReference type="Pfam" id="PF00069">
    <property type="entry name" value="Pkinase"/>
    <property type="match status" value="1"/>
</dbReference>
<comment type="caution">
    <text evidence="15">The sequence shown here is derived from an EMBL/GenBank/DDBJ whole genome shotgun (WGS) entry which is preliminary data.</text>
</comment>
<dbReference type="InterPro" id="IPR018451">
    <property type="entry name" value="NAF/FISL_domain"/>
</dbReference>
<keyword evidence="16" id="KW-1185">Reference proteome</keyword>
<evidence type="ECO:0000313" key="15">
    <source>
        <dbReference type="EMBL" id="KAI7757939.1"/>
    </source>
</evidence>
<evidence type="ECO:0000256" key="4">
    <source>
        <dbReference type="ARBA" id="ARBA00022527"/>
    </source>
</evidence>
<evidence type="ECO:0000256" key="5">
    <source>
        <dbReference type="ARBA" id="ARBA00022679"/>
    </source>
</evidence>
<proteinExistence type="inferred from homology"/>
<evidence type="ECO:0000313" key="16">
    <source>
        <dbReference type="Proteomes" id="UP001206925"/>
    </source>
</evidence>
<dbReference type="GO" id="GO:0007165">
    <property type="term" value="P:signal transduction"/>
    <property type="evidence" value="ECO:0007669"/>
    <property type="project" value="InterPro"/>
</dbReference>
<evidence type="ECO:0000256" key="11">
    <source>
        <dbReference type="ARBA" id="ARBA00058225"/>
    </source>
</evidence>
<evidence type="ECO:0000256" key="7">
    <source>
        <dbReference type="ARBA" id="ARBA00022777"/>
    </source>
</evidence>
<organism evidence="15 16">
    <name type="scientific">Ambrosia artemisiifolia</name>
    <name type="common">Common ragweed</name>
    <dbReference type="NCBI Taxonomy" id="4212"/>
    <lineage>
        <taxon>Eukaryota</taxon>
        <taxon>Viridiplantae</taxon>
        <taxon>Streptophyta</taxon>
        <taxon>Embryophyta</taxon>
        <taxon>Tracheophyta</taxon>
        <taxon>Spermatophyta</taxon>
        <taxon>Magnoliopsida</taxon>
        <taxon>eudicotyledons</taxon>
        <taxon>Gunneridae</taxon>
        <taxon>Pentapetalae</taxon>
        <taxon>asterids</taxon>
        <taxon>campanulids</taxon>
        <taxon>Asterales</taxon>
        <taxon>Asteraceae</taxon>
        <taxon>Asteroideae</taxon>
        <taxon>Heliantheae alliance</taxon>
        <taxon>Heliantheae</taxon>
        <taxon>Ambrosia</taxon>
    </lineage>
</organism>
<comment type="catalytic activity">
    <reaction evidence="9">
        <text>L-threonyl-[protein] + ATP = O-phospho-L-threonyl-[protein] + ADP + H(+)</text>
        <dbReference type="Rhea" id="RHEA:46608"/>
        <dbReference type="Rhea" id="RHEA-COMP:11060"/>
        <dbReference type="Rhea" id="RHEA-COMP:11605"/>
        <dbReference type="ChEBI" id="CHEBI:15378"/>
        <dbReference type="ChEBI" id="CHEBI:30013"/>
        <dbReference type="ChEBI" id="CHEBI:30616"/>
        <dbReference type="ChEBI" id="CHEBI:61977"/>
        <dbReference type="ChEBI" id="CHEBI:456216"/>
        <dbReference type="EC" id="2.7.11.1"/>
    </reaction>
</comment>
<keyword evidence="5" id="KW-0808">Transferase</keyword>
<protein>
    <recommendedName>
        <fullName evidence="3">non-specific serine/threonine protein kinase</fullName>
        <ecNumber evidence="3">2.7.11.1</ecNumber>
    </recommendedName>
</protein>
<keyword evidence="7" id="KW-0418">Kinase</keyword>
<dbReference type="PANTHER" id="PTHR43895">
    <property type="entry name" value="CALCIUM/CALMODULIN-DEPENDENT PROTEIN KINASE KINASE-RELATED"/>
    <property type="match status" value="1"/>
</dbReference>